<evidence type="ECO:0000256" key="2">
    <source>
        <dbReference type="ARBA" id="ARBA00022670"/>
    </source>
</evidence>
<evidence type="ECO:0000256" key="11">
    <source>
        <dbReference type="RuleBase" id="RU363034"/>
    </source>
</evidence>
<evidence type="ECO:0000259" key="12">
    <source>
        <dbReference type="PROSITE" id="PS50240"/>
    </source>
</evidence>
<evidence type="ECO:0000256" key="4">
    <source>
        <dbReference type="ARBA" id="ARBA00022801"/>
    </source>
</evidence>
<name>T1J0D6_STRMM</name>
<dbReference type="eggNOG" id="KOG3627">
    <property type="taxonomic scope" value="Eukaryota"/>
</dbReference>
<dbReference type="InterPro" id="IPR051487">
    <property type="entry name" value="Ser/Thr_Proteases_Immune/Dev"/>
</dbReference>
<sequence length="282" mass="31018">CAKTDEQDFSGRQVRPLLPFPVREPTGLTKKPLIVGGKNSLSNSRPWMVAILDRGPGDVLARFFCGASLIGPRHVVTAAHCFIGRTLDAREIEILMGAHNLAMAGSHDVDKITLHPGFSESVWYNDIAIIRLRNRVSFGTSIRPICLPPPTARNKKFLSTMTTVAGWGRIKFDGDLSEQLQEVNLPVVPNPQCNDTLLSIRGTRRRYPRGITDTIICAGSDTPKDACEGDSGGPMFIPDRLTQHWLLIGVVSTGFQCAVPGIPAIYTRITSYIDWINQNLNE</sequence>
<dbReference type="InterPro" id="IPR001254">
    <property type="entry name" value="Trypsin_dom"/>
</dbReference>
<comment type="catalytic activity">
    <reaction evidence="9">
        <text>Selective cleavage of 103-Arg-|-Ser-104 and 124-Ile-|-Ile-125 bonds in Limulus clotting factor B to form activated factor B. Cleavage of -Pro-Arg-|-Xaa- bonds in synthetic substrates.</text>
        <dbReference type="EC" id="3.4.21.84"/>
    </reaction>
</comment>
<dbReference type="EC" id="3.4.21.84" evidence="10"/>
<dbReference type="Pfam" id="PF00089">
    <property type="entry name" value="Trypsin"/>
    <property type="match status" value="1"/>
</dbReference>
<dbReference type="EnsemblMetazoa" id="SMAR006981-RA">
    <property type="protein sequence ID" value="SMAR006981-PA"/>
    <property type="gene ID" value="SMAR006981"/>
</dbReference>
<dbReference type="SUPFAM" id="SSF50494">
    <property type="entry name" value="Trypsin-like serine proteases"/>
    <property type="match status" value="1"/>
</dbReference>
<evidence type="ECO:0000313" key="13">
    <source>
        <dbReference type="EnsemblMetazoa" id="SMAR006981-PA"/>
    </source>
</evidence>
<dbReference type="PROSITE" id="PS00135">
    <property type="entry name" value="TRYPSIN_SER"/>
    <property type="match status" value="1"/>
</dbReference>
<keyword evidence="4 11" id="KW-0378">Hydrolase</keyword>
<dbReference type="HOGENOM" id="CLU_006842_0_0_1"/>
<dbReference type="FunFam" id="2.40.10.10:FF:000120">
    <property type="entry name" value="Putative serine protease"/>
    <property type="match status" value="1"/>
</dbReference>
<dbReference type="PhylomeDB" id="T1J0D6"/>
<dbReference type="PRINTS" id="PR00722">
    <property type="entry name" value="CHYMOTRYPSIN"/>
</dbReference>
<dbReference type="GO" id="GO:0004252">
    <property type="term" value="F:serine-type endopeptidase activity"/>
    <property type="evidence" value="ECO:0007669"/>
    <property type="project" value="InterPro"/>
</dbReference>
<reference evidence="14" key="1">
    <citation type="submission" date="2011-05" db="EMBL/GenBank/DDBJ databases">
        <authorList>
            <person name="Richards S.R."/>
            <person name="Qu J."/>
            <person name="Jiang H."/>
            <person name="Jhangiani S.N."/>
            <person name="Agravi P."/>
            <person name="Goodspeed R."/>
            <person name="Gross S."/>
            <person name="Mandapat C."/>
            <person name="Jackson L."/>
            <person name="Mathew T."/>
            <person name="Pu L."/>
            <person name="Thornton R."/>
            <person name="Saada N."/>
            <person name="Wilczek-Boney K.B."/>
            <person name="Lee S."/>
            <person name="Kovar C."/>
            <person name="Wu Y."/>
            <person name="Scherer S.E."/>
            <person name="Worley K.C."/>
            <person name="Muzny D.M."/>
            <person name="Gibbs R."/>
        </authorList>
    </citation>
    <scope>NUCLEOTIDE SEQUENCE</scope>
    <source>
        <strain evidence="14">Brora</strain>
    </source>
</reference>
<feature type="domain" description="Peptidase S1" evidence="12">
    <location>
        <begin position="34"/>
        <end position="281"/>
    </location>
</feature>
<comment type="similarity">
    <text evidence="8">Belongs to the peptidase S1 family. CLIP subfamily.</text>
</comment>
<evidence type="ECO:0000256" key="1">
    <source>
        <dbReference type="ARBA" id="ARBA00022659"/>
    </source>
</evidence>
<dbReference type="GO" id="GO:0006508">
    <property type="term" value="P:proteolysis"/>
    <property type="evidence" value="ECO:0007669"/>
    <property type="project" value="UniProtKB-KW"/>
</dbReference>
<keyword evidence="2 11" id="KW-0645">Protease</keyword>
<dbReference type="InterPro" id="IPR043504">
    <property type="entry name" value="Peptidase_S1_PA_chymotrypsin"/>
</dbReference>
<dbReference type="PANTHER" id="PTHR24256">
    <property type="entry name" value="TRYPTASE-RELATED"/>
    <property type="match status" value="1"/>
</dbReference>
<dbReference type="InterPro" id="IPR009003">
    <property type="entry name" value="Peptidase_S1_PA"/>
</dbReference>
<evidence type="ECO:0000256" key="3">
    <source>
        <dbReference type="ARBA" id="ARBA00022729"/>
    </source>
</evidence>
<dbReference type="InterPro" id="IPR033116">
    <property type="entry name" value="TRYPSIN_SER"/>
</dbReference>
<keyword evidence="7" id="KW-1015">Disulfide bond</keyword>
<dbReference type="InterPro" id="IPR001314">
    <property type="entry name" value="Peptidase_S1A"/>
</dbReference>
<evidence type="ECO:0000256" key="9">
    <source>
        <dbReference type="ARBA" id="ARBA00052079"/>
    </source>
</evidence>
<evidence type="ECO:0000256" key="6">
    <source>
        <dbReference type="ARBA" id="ARBA00022825"/>
    </source>
</evidence>
<dbReference type="EMBL" id="JH431734">
    <property type="status" value="NOT_ANNOTATED_CDS"/>
    <property type="molecule type" value="Genomic_DNA"/>
</dbReference>
<proteinExistence type="inferred from homology"/>
<protein>
    <recommendedName>
        <fullName evidence="10">limulus clotting factor C</fullName>
        <ecNumber evidence="10">3.4.21.84</ecNumber>
    </recommendedName>
</protein>
<reference evidence="13" key="2">
    <citation type="submission" date="2015-02" db="UniProtKB">
        <authorList>
            <consortium name="EnsemblMetazoa"/>
        </authorList>
    </citation>
    <scope>IDENTIFICATION</scope>
</reference>
<dbReference type="SMART" id="SM00020">
    <property type="entry name" value="Tryp_SPc"/>
    <property type="match status" value="1"/>
</dbReference>
<evidence type="ECO:0000256" key="8">
    <source>
        <dbReference type="ARBA" id="ARBA00024195"/>
    </source>
</evidence>
<dbReference type="Proteomes" id="UP000014500">
    <property type="component" value="Unassembled WGS sequence"/>
</dbReference>
<keyword evidence="3" id="KW-0732">Signal</keyword>
<dbReference type="InterPro" id="IPR018114">
    <property type="entry name" value="TRYPSIN_HIS"/>
</dbReference>
<dbReference type="GO" id="GO:0042381">
    <property type="term" value="P:hemolymph coagulation"/>
    <property type="evidence" value="ECO:0007669"/>
    <property type="project" value="UniProtKB-KW"/>
</dbReference>
<dbReference type="AlphaFoldDB" id="T1J0D6"/>
<accession>T1J0D6</accession>
<evidence type="ECO:0000256" key="10">
    <source>
        <dbReference type="ARBA" id="ARBA00066707"/>
    </source>
</evidence>
<organism evidence="13 14">
    <name type="scientific">Strigamia maritima</name>
    <name type="common">European centipede</name>
    <name type="synonym">Geophilus maritimus</name>
    <dbReference type="NCBI Taxonomy" id="126957"/>
    <lineage>
        <taxon>Eukaryota</taxon>
        <taxon>Metazoa</taxon>
        <taxon>Ecdysozoa</taxon>
        <taxon>Arthropoda</taxon>
        <taxon>Myriapoda</taxon>
        <taxon>Chilopoda</taxon>
        <taxon>Pleurostigmophora</taxon>
        <taxon>Geophilomorpha</taxon>
        <taxon>Linotaeniidae</taxon>
        <taxon>Strigamia</taxon>
    </lineage>
</organism>
<keyword evidence="5" id="KW-0353">Hemolymph clotting</keyword>
<dbReference type="STRING" id="126957.T1J0D6"/>
<dbReference type="PROSITE" id="PS50240">
    <property type="entry name" value="TRYPSIN_DOM"/>
    <property type="match status" value="1"/>
</dbReference>
<dbReference type="Gene3D" id="2.40.10.10">
    <property type="entry name" value="Trypsin-like serine proteases"/>
    <property type="match status" value="1"/>
</dbReference>
<dbReference type="CDD" id="cd00190">
    <property type="entry name" value="Tryp_SPc"/>
    <property type="match status" value="1"/>
</dbReference>
<evidence type="ECO:0000256" key="5">
    <source>
        <dbReference type="ARBA" id="ARBA00022820"/>
    </source>
</evidence>
<evidence type="ECO:0000256" key="7">
    <source>
        <dbReference type="ARBA" id="ARBA00023157"/>
    </source>
</evidence>
<keyword evidence="6 11" id="KW-0720">Serine protease</keyword>
<dbReference type="OMA" id="ITDTIIC"/>
<keyword evidence="1" id="KW-0768">Sushi</keyword>
<dbReference type="PROSITE" id="PS00134">
    <property type="entry name" value="TRYPSIN_HIS"/>
    <property type="match status" value="1"/>
</dbReference>
<keyword evidence="14" id="KW-1185">Reference proteome</keyword>
<evidence type="ECO:0000313" key="14">
    <source>
        <dbReference type="Proteomes" id="UP000014500"/>
    </source>
</evidence>